<evidence type="ECO:0000313" key="2">
    <source>
        <dbReference type="EMBL" id="KAE9037265.1"/>
    </source>
</evidence>
<dbReference type="Proteomes" id="UP000429607">
    <property type="component" value="Unassembled WGS sequence"/>
</dbReference>
<evidence type="ECO:0000313" key="7">
    <source>
        <dbReference type="Proteomes" id="UP000435112"/>
    </source>
</evidence>
<feature type="region of interest" description="Disordered" evidence="1">
    <location>
        <begin position="33"/>
        <end position="76"/>
    </location>
</feature>
<evidence type="ECO:0000256" key="1">
    <source>
        <dbReference type="SAM" id="MobiDB-lite"/>
    </source>
</evidence>
<dbReference type="EMBL" id="QXFV01000249">
    <property type="protein sequence ID" value="KAE9043959.1"/>
    <property type="molecule type" value="Genomic_DNA"/>
</dbReference>
<dbReference type="EMBL" id="QXFT01000247">
    <property type="protein sequence ID" value="KAE9349594.1"/>
    <property type="molecule type" value="Genomic_DNA"/>
</dbReference>
<sequence length="76" mass="8099">MYLPCIVAPILGATPADAQYPHCSVKPALIHVTSPVPTTRSTQPQQRVRLPARQRESPSPTSASFSLASTMSPTAQ</sequence>
<keyword evidence="6" id="KW-1185">Reference proteome</keyword>
<dbReference type="AlphaFoldDB" id="A0A6A3MZN4"/>
<comment type="caution">
    <text evidence="2">The sequence shown here is derived from an EMBL/GenBank/DDBJ whole genome shotgun (WGS) entry which is preliminary data.</text>
</comment>
<evidence type="ECO:0000313" key="4">
    <source>
        <dbReference type="EMBL" id="KAE9349594.1"/>
    </source>
</evidence>
<organism evidence="2 7">
    <name type="scientific">Phytophthora rubi</name>
    <dbReference type="NCBI Taxonomy" id="129364"/>
    <lineage>
        <taxon>Eukaryota</taxon>
        <taxon>Sar</taxon>
        <taxon>Stramenopiles</taxon>
        <taxon>Oomycota</taxon>
        <taxon>Peronosporomycetes</taxon>
        <taxon>Peronosporales</taxon>
        <taxon>Peronosporaceae</taxon>
        <taxon>Phytophthora</taxon>
    </lineage>
</organism>
<feature type="compositionally biased region" description="Polar residues" evidence="1">
    <location>
        <begin position="57"/>
        <end position="76"/>
    </location>
</feature>
<evidence type="ECO:0000313" key="3">
    <source>
        <dbReference type="EMBL" id="KAE9043959.1"/>
    </source>
</evidence>
<feature type="compositionally biased region" description="Polar residues" evidence="1">
    <location>
        <begin position="35"/>
        <end position="46"/>
    </location>
</feature>
<proteinExistence type="predicted"/>
<reference evidence="5 7" key="1">
    <citation type="submission" date="2018-09" db="EMBL/GenBank/DDBJ databases">
        <title>Genomic investigation of the strawberry pathogen Phytophthora fragariae indicates pathogenicity is determined by transcriptional variation in three key races.</title>
        <authorList>
            <person name="Adams T.M."/>
            <person name="Armitage A.D."/>
            <person name="Sobczyk M.K."/>
            <person name="Bates H.J."/>
            <person name="Dunwell J.M."/>
            <person name="Nellist C.F."/>
            <person name="Harrison R.J."/>
        </authorList>
    </citation>
    <scope>NUCLEOTIDE SEQUENCE [LARGE SCALE GENOMIC DNA]</scope>
    <source>
        <strain evidence="3 5">SCRP249</strain>
        <strain evidence="2 7">SCRP324</strain>
        <strain evidence="4 6">SCRP333</strain>
    </source>
</reference>
<dbReference type="Proteomes" id="UP000435112">
    <property type="component" value="Unassembled WGS sequence"/>
</dbReference>
<accession>A0A6A3MZN4</accession>
<dbReference type="Proteomes" id="UP000434957">
    <property type="component" value="Unassembled WGS sequence"/>
</dbReference>
<gene>
    <name evidence="3" type="ORF">PR001_g5567</name>
    <name evidence="2" type="ORF">PR002_g6664</name>
    <name evidence="4" type="ORF">PR003_g5807</name>
</gene>
<name>A0A6A3MZN4_9STRA</name>
<protein>
    <submittedName>
        <fullName evidence="2">Uncharacterized protein</fullName>
    </submittedName>
</protein>
<dbReference type="EMBL" id="QXFU01000303">
    <property type="protein sequence ID" value="KAE9037265.1"/>
    <property type="molecule type" value="Genomic_DNA"/>
</dbReference>
<evidence type="ECO:0000313" key="5">
    <source>
        <dbReference type="Proteomes" id="UP000429607"/>
    </source>
</evidence>
<evidence type="ECO:0000313" key="6">
    <source>
        <dbReference type="Proteomes" id="UP000434957"/>
    </source>
</evidence>